<comment type="caution">
    <text evidence="2">The sequence shown here is derived from an EMBL/GenBank/DDBJ whole genome shotgun (WGS) entry which is preliminary data.</text>
</comment>
<proteinExistence type="predicted"/>
<dbReference type="RefSeq" id="WP_184351244.1">
    <property type="nucleotide sequence ID" value="NZ_JACHJH010000007.1"/>
</dbReference>
<dbReference type="InterPro" id="IPR006311">
    <property type="entry name" value="TAT_signal"/>
</dbReference>
<dbReference type="InterPro" id="IPR011050">
    <property type="entry name" value="Pectin_lyase_fold/virulence"/>
</dbReference>
<evidence type="ECO:0000313" key="2">
    <source>
        <dbReference type="EMBL" id="MBB4895468.1"/>
    </source>
</evidence>
<sequence>MNPRRKFQLAAAFGSVGLVATALVTATPASAQPVVVPCSVTDLVTAITNANTAGSGDLMLTNGCTYSLTSPVSVPAELGLPQITGDIHIDGLGATITRSTTATQLFRIFDVAPGGQLTLGTVTLTGGTATGDGGAITNAGTLTLNAAQITKNVAGGSGGGIANTGTLNATASRITGNTAATGGGGLFNSIAAATANLRASSVDGNTTTGGNGGGILNNGGNITGDLSSLGSNSATGTTSSGGGIATVGGTVKLALDAVTDNKSSTVPGGIRNDGGTVSLLLTGVLNNLPSNCSGSPTLVPGCLN</sequence>
<keyword evidence="3" id="KW-1185">Reference proteome</keyword>
<dbReference type="SUPFAM" id="SSF51126">
    <property type="entry name" value="Pectin lyase-like"/>
    <property type="match status" value="1"/>
</dbReference>
<evidence type="ECO:0000256" key="1">
    <source>
        <dbReference type="SAM" id="SignalP"/>
    </source>
</evidence>
<dbReference type="AlphaFoldDB" id="A0A7W7LTF6"/>
<accession>A0A7W7LTF6</accession>
<dbReference type="Proteomes" id="UP000556084">
    <property type="component" value="Unassembled WGS sequence"/>
</dbReference>
<evidence type="ECO:0000313" key="3">
    <source>
        <dbReference type="Proteomes" id="UP000556084"/>
    </source>
</evidence>
<feature type="signal peptide" evidence="1">
    <location>
        <begin position="1"/>
        <end position="31"/>
    </location>
</feature>
<reference evidence="2 3" key="1">
    <citation type="submission" date="2020-08" db="EMBL/GenBank/DDBJ databases">
        <title>Genomic Encyclopedia of Type Strains, Phase III (KMG-III): the genomes of soil and plant-associated and newly described type strains.</title>
        <authorList>
            <person name="Whitman W."/>
        </authorList>
    </citation>
    <scope>NUCLEOTIDE SEQUENCE [LARGE SCALE GENOMIC DNA]</scope>
    <source>
        <strain evidence="2 3">CECT 3266</strain>
    </source>
</reference>
<name>A0A7W7LTF6_9ACTN</name>
<keyword evidence="1" id="KW-0732">Signal</keyword>
<dbReference type="PROSITE" id="PS51318">
    <property type="entry name" value="TAT"/>
    <property type="match status" value="1"/>
</dbReference>
<dbReference type="EMBL" id="JACHJH010000007">
    <property type="protein sequence ID" value="MBB4895468.1"/>
    <property type="molecule type" value="Genomic_DNA"/>
</dbReference>
<feature type="chain" id="PRO_5031347992" evidence="1">
    <location>
        <begin position="32"/>
        <end position="304"/>
    </location>
</feature>
<organism evidence="2 3">
    <name type="scientific">Streptomyces olivoverticillatus</name>
    <dbReference type="NCBI Taxonomy" id="66427"/>
    <lineage>
        <taxon>Bacteria</taxon>
        <taxon>Bacillati</taxon>
        <taxon>Actinomycetota</taxon>
        <taxon>Actinomycetes</taxon>
        <taxon>Kitasatosporales</taxon>
        <taxon>Streptomycetaceae</taxon>
        <taxon>Streptomyces</taxon>
    </lineage>
</organism>
<protein>
    <submittedName>
        <fullName evidence="2">Uncharacterized protein</fullName>
    </submittedName>
</protein>
<gene>
    <name evidence="2" type="ORF">FHS39_004546</name>
</gene>